<dbReference type="Gene3D" id="3.10.10.10">
    <property type="entry name" value="HIV Type 1 Reverse Transcriptase, subunit A, domain 1"/>
    <property type="match status" value="1"/>
</dbReference>
<dbReference type="AlphaFoldDB" id="A0A5D3CSP3"/>
<dbReference type="Proteomes" id="UP000321947">
    <property type="component" value="Unassembled WGS sequence"/>
</dbReference>
<gene>
    <name evidence="1" type="ORF">E5676_scaffold461G00200</name>
</gene>
<sequence>MHLPLALQLLRTEMIGLSLWSPCGCTADGVHRWLAARILYKKLMSSKCKCQTEAHEEDGDNEYRPLTLQDNKDVRKNKEVESIRRDEERVKASNIKLQSDIPSFFVDGRLKKKGDKKQLEIFLDILKQLHNNLLFVDALEQMPLMNIPSDVENYNAIESLGRMLLTMLKHHKKVIGWTLVDVEGINPSSMHKIRLEGGQANCTRRPTQNYVYMFYGTFAFRNMPFGLCNAPGTFQRMFEQFGRSVEEMRRDTTRFELEEVSLHGN</sequence>
<evidence type="ECO:0000313" key="1">
    <source>
        <dbReference type="EMBL" id="TYK14851.1"/>
    </source>
</evidence>
<dbReference type="EMBL" id="SSTD01008894">
    <property type="protein sequence ID" value="TYK14851.1"/>
    <property type="molecule type" value="Genomic_DNA"/>
</dbReference>
<accession>A0A5D3CSP3</accession>
<protein>
    <submittedName>
        <fullName evidence="1">Uncharacterized protein</fullName>
    </submittedName>
</protein>
<organism evidence="1 2">
    <name type="scientific">Cucumis melo var. makuwa</name>
    <name type="common">Oriental melon</name>
    <dbReference type="NCBI Taxonomy" id="1194695"/>
    <lineage>
        <taxon>Eukaryota</taxon>
        <taxon>Viridiplantae</taxon>
        <taxon>Streptophyta</taxon>
        <taxon>Embryophyta</taxon>
        <taxon>Tracheophyta</taxon>
        <taxon>Spermatophyta</taxon>
        <taxon>Magnoliopsida</taxon>
        <taxon>eudicotyledons</taxon>
        <taxon>Gunneridae</taxon>
        <taxon>Pentapetalae</taxon>
        <taxon>rosids</taxon>
        <taxon>fabids</taxon>
        <taxon>Cucurbitales</taxon>
        <taxon>Cucurbitaceae</taxon>
        <taxon>Benincaseae</taxon>
        <taxon>Cucumis</taxon>
    </lineage>
</organism>
<reference evidence="1 2" key="1">
    <citation type="submission" date="2019-08" db="EMBL/GenBank/DDBJ databases">
        <title>Draft genome sequences of two oriental melons (Cucumis melo L. var makuwa).</title>
        <authorList>
            <person name="Kwon S.-Y."/>
        </authorList>
    </citation>
    <scope>NUCLEOTIDE SEQUENCE [LARGE SCALE GENOMIC DNA]</scope>
    <source>
        <strain evidence="2">cv. Chang Bougi</strain>
        <tissue evidence="1">Leaf</tissue>
    </source>
</reference>
<dbReference type="SUPFAM" id="SSF56672">
    <property type="entry name" value="DNA/RNA polymerases"/>
    <property type="match status" value="1"/>
</dbReference>
<comment type="caution">
    <text evidence="1">The sequence shown here is derived from an EMBL/GenBank/DDBJ whole genome shotgun (WGS) entry which is preliminary data.</text>
</comment>
<proteinExistence type="predicted"/>
<evidence type="ECO:0000313" key="2">
    <source>
        <dbReference type="Proteomes" id="UP000321947"/>
    </source>
</evidence>
<dbReference type="InterPro" id="IPR043502">
    <property type="entry name" value="DNA/RNA_pol_sf"/>
</dbReference>
<name>A0A5D3CSP3_CUCMM</name>